<comment type="subcellular location">
    <subcellularLocation>
        <location evidence="8">Secreted</location>
    </subcellularLocation>
</comment>
<dbReference type="InterPro" id="IPR038565">
    <property type="entry name" value="CLIP_sf"/>
</dbReference>
<dbReference type="InterPro" id="IPR001254">
    <property type="entry name" value="Trypsin_dom"/>
</dbReference>
<keyword evidence="3 8" id="KW-0378">Hydrolase</keyword>
<dbReference type="CDD" id="cd00190">
    <property type="entry name" value="Tryp_SPc"/>
    <property type="match status" value="1"/>
</dbReference>
<gene>
    <name evidence="11" type="ORF">ILUMI_10090</name>
</gene>
<dbReference type="InterPro" id="IPR051487">
    <property type="entry name" value="Ser/Thr_Proteases_Immune/Dev"/>
</dbReference>
<evidence type="ECO:0000313" key="11">
    <source>
        <dbReference type="EMBL" id="KAF2896092.1"/>
    </source>
</evidence>
<evidence type="ECO:0000259" key="10">
    <source>
        <dbReference type="PROSITE" id="PS51888"/>
    </source>
</evidence>
<keyword evidence="1 8" id="KW-0645">Protease</keyword>
<dbReference type="AlphaFoldDB" id="A0A8K0D4K4"/>
<dbReference type="EMBL" id="VTPC01005390">
    <property type="protein sequence ID" value="KAF2896092.1"/>
    <property type="molecule type" value="Genomic_DNA"/>
</dbReference>
<evidence type="ECO:0000256" key="6">
    <source>
        <dbReference type="ARBA" id="ARBA00023180"/>
    </source>
</evidence>
<comment type="similarity">
    <text evidence="7 8">Belongs to the peptidase S1 family. CLIP subfamily.</text>
</comment>
<reference evidence="11" key="1">
    <citation type="submission" date="2019-08" db="EMBL/GenBank/DDBJ databases">
        <title>The genome of the North American firefly Photinus pyralis.</title>
        <authorList>
            <consortium name="Photinus pyralis genome working group"/>
            <person name="Fallon T.R."/>
            <person name="Sander Lower S.E."/>
            <person name="Weng J.-K."/>
        </authorList>
    </citation>
    <scope>NUCLEOTIDE SEQUENCE</scope>
    <source>
        <strain evidence="11">TRF0915ILg1</strain>
        <tissue evidence="11">Whole body</tissue>
    </source>
</reference>
<dbReference type="SMART" id="SM00020">
    <property type="entry name" value="Tryp_SPc"/>
    <property type="match status" value="1"/>
</dbReference>
<keyword evidence="8" id="KW-0964">Secreted</keyword>
<dbReference type="GO" id="GO:0006508">
    <property type="term" value="P:proteolysis"/>
    <property type="evidence" value="ECO:0007669"/>
    <property type="project" value="UniProtKB-KW"/>
</dbReference>
<dbReference type="FunFam" id="2.40.10.10:FF:000028">
    <property type="entry name" value="Serine protease easter"/>
    <property type="match status" value="1"/>
</dbReference>
<keyword evidence="6" id="KW-0325">Glycoprotein</keyword>
<dbReference type="Proteomes" id="UP000801492">
    <property type="component" value="Unassembled WGS sequence"/>
</dbReference>
<keyword evidence="2 8" id="KW-0732">Signal</keyword>
<dbReference type="InterPro" id="IPR043504">
    <property type="entry name" value="Peptidase_S1_PA_chymotrypsin"/>
</dbReference>
<evidence type="ECO:0000256" key="3">
    <source>
        <dbReference type="ARBA" id="ARBA00022801"/>
    </source>
</evidence>
<keyword evidence="12" id="KW-1185">Reference proteome</keyword>
<accession>A0A8K0D4K4</accession>
<dbReference type="PRINTS" id="PR00722">
    <property type="entry name" value="CHYMOTRYPSIN"/>
</dbReference>
<dbReference type="OrthoDB" id="7726766at2759"/>
<dbReference type="GO" id="GO:0004252">
    <property type="term" value="F:serine-type endopeptidase activity"/>
    <property type="evidence" value="ECO:0007669"/>
    <property type="project" value="UniProtKB-UniRule"/>
</dbReference>
<feature type="chain" id="PRO_5035489404" description="CLIP domain-containing serine protease" evidence="8">
    <location>
        <begin position="18"/>
        <end position="382"/>
    </location>
</feature>
<dbReference type="PANTHER" id="PTHR24256">
    <property type="entry name" value="TRYPTASE-RELATED"/>
    <property type="match status" value="1"/>
</dbReference>
<evidence type="ECO:0000256" key="5">
    <source>
        <dbReference type="ARBA" id="ARBA00023157"/>
    </source>
</evidence>
<sequence>MFLLVYVAYAFLAFASAQGNGKPCVTPNGENATCIPIDSCPVIKRALAYLNPEAVEFAQKSQCGYDDGPLVCCGSVGRITTPAPPVTEFIPKETFILELPPAAPINNKILPDLTLCGIQLGGKRNGKIAEIEEHPWLVALYYTNNDNKSGEFKCSGVLINQVYVLTSADCVEIQGYTLEFVRLGESKFSSNDEHIRKNPDQTSEPIEEVRIAKATTHPYYNRRKGNNNIALLRLERKISYSDYVRAICLPPNDFPHPVPNTIMEAVGWSLTEDGKQSDVKLKANITLLTFEECQAKFENYTKRFYPGRICAKSTNNAPLCNGESGVPLLVPYKLPNTAEILEDQWYLEGLTLKGFGCARPGEPGLYMRLSRYVSWIINNIRP</sequence>
<evidence type="ECO:0000256" key="7">
    <source>
        <dbReference type="ARBA" id="ARBA00024195"/>
    </source>
</evidence>
<dbReference type="InterPro" id="IPR001314">
    <property type="entry name" value="Peptidase_S1A"/>
</dbReference>
<name>A0A8K0D4K4_IGNLU</name>
<keyword evidence="4 8" id="KW-0720">Serine protease</keyword>
<dbReference type="Gene3D" id="2.40.10.10">
    <property type="entry name" value="Trypsin-like serine proteases"/>
    <property type="match status" value="2"/>
</dbReference>
<evidence type="ECO:0000256" key="4">
    <source>
        <dbReference type="ARBA" id="ARBA00022825"/>
    </source>
</evidence>
<comment type="domain">
    <text evidence="8">The clip domain consists of 35-55 residues which are 'knitted' together usually by 3 conserved disulfide bonds forming a clip-like compact structure.</text>
</comment>
<proteinExistence type="inferred from homology"/>
<evidence type="ECO:0000256" key="1">
    <source>
        <dbReference type="ARBA" id="ARBA00022670"/>
    </source>
</evidence>
<dbReference type="SUPFAM" id="SSF50494">
    <property type="entry name" value="Trypsin-like serine proteases"/>
    <property type="match status" value="1"/>
</dbReference>
<dbReference type="InterPro" id="IPR022700">
    <property type="entry name" value="CLIP"/>
</dbReference>
<dbReference type="Pfam" id="PF12032">
    <property type="entry name" value="CLIP"/>
    <property type="match status" value="1"/>
</dbReference>
<dbReference type="SMART" id="SM00680">
    <property type="entry name" value="CLIP"/>
    <property type="match status" value="1"/>
</dbReference>
<evidence type="ECO:0000256" key="8">
    <source>
        <dbReference type="RuleBase" id="RU366078"/>
    </source>
</evidence>
<protein>
    <recommendedName>
        <fullName evidence="8">CLIP domain-containing serine protease</fullName>
        <ecNumber evidence="8">3.4.21.-</ecNumber>
    </recommendedName>
</protein>
<dbReference type="PROSITE" id="PS50240">
    <property type="entry name" value="TRYPSIN_DOM"/>
    <property type="match status" value="1"/>
</dbReference>
<feature type="domain" description="Peptidase S1" evidence="9">
    <location>
        <begin position="119"/>
        <end position="381"/>
    </location>
</feature>
<dbReference type="Gene3D" id="3.30.1640.30">
    <property type="match status" value="1"/>
</dbReference>
<evidence type="ECO:0000256" key="2">
    <source>
        <dbReference type="ARBA" id="ARBA00022729"/>
    </source>
</evidence>
<dbReference type="Pfam" id="PF00089">
    <property type="entry name" value="Trypsin"/>
    <property type="match status" value="1"/>
</dbReference>
<dbReference type="PROSITE" id="PS51888">
    <property type="entry name" value="CLIP"/>
    <property type="match status" value="1"/>
</dbReference>
<feature type="signal peptide" evidence="8">
    <location>
        <begin position="1"/>
        <end position="17"/>
    </location>
</feature>
<evidence type="ECO:0000259" key="9">
    <source>
        <dbReference type="PROSITE" id="PS50240"/>
    </source>
</evidence>
<dbReference type="InterPro" id="IPR009003">
    <property type="entry name" value="Peptidase_S1_PA"/>
</dbReference>
<feature type="domain" description="Clip" evidence="10">
    <location>
        <begin position="23"/>
        <end position="73"/>
    </location>
</feature>
<comment type="caution">
    <text evidence="11">The sequence shown here is derived from an EMBL/GenBank/DDBJ whole genome shotgun (WGS) entry which is preliminary data.</text>
</comment>
<organism evidence="11 12">
    <name type="scientific">Ignelater luminosus</name>
    <name type="common">Cucubano</name>
    <name type="synonym">Pyrophorus luminosus</name>
    <dbReference type="NCBI Taxonomy" id="2038154"/>
    <lineage>
        <taxon>Eukaryota</taxon>
        <taxon>Metazoa</taxon>
        <taxon>Ecdysozoa</taxon>
        <taxon>Arthropoda</taxon>
        <taxon>Hexapoda</taxon>
        <taxon>Insecta</taxon>
        <taxon>Pterygota</taxon>
        <taxon>Neoptera</taxon>
        <taxon>Endopterygota</taxon>
        <taxon>Coleoptera</taxon>
        <taxon>Polyphaga</taxon>
        <taxon>Elateriformia</taxon>
        <taxon>Elateroidea</taxon>
        <taxon>Elateridae</taxon>
        <taxon>Agrypninae</taxon>
        <taxon>Pyrophorini</taxon>
        <taxon>Ignelater</taxon>
    </lineage>
</organism>
<dbReference type="GO" id="GO:0005576">
    <property type="term" value="C:extracellular region"/>
    <property type="evidence" value="ECO:0007669"/>
    <property type="project" value="UniProtKB-SubCell"/>
</dbReference>
<evidence type="ECO:0000313" key="12">
    <source>
        <dbReference type="Proteomes" id="UP000801492"/>
    </source>
</evidence>
<keyword evidence="5" id="KW-1015">Disulfide bond</keyword>
<dbReference type="EC" id="3.4.21.-" evidence="8"/>